<dbReference type="eggNOG" id="COG1316">
    <property type="taxonomic scope" value="Bacteria"/>
</dbReference>
<gene>
    <name evidence="5" type="ORF">HMPREF0063_11870</name>
</gene>
<comment type="caution">
    <text evidence="5">The sequence shown here is derived from an EMBL/GenBank/DDBJ whole genome shotgun (WGS) entry which is preliminary data.</text>
</comment>
<evidence type="ECO:0000313" key="5">
    <source>
        <dbReference type="EMBL" id="EFQ82661.1"/>
    </source>
</evidence>
<dbReference type="PANTHER" id="PTHR33392:SF6">
    <property type="entry name" value="POLYISOPRENYL-TEICHOIC ACID--PEPTIDOGLYCAN TEICHOIC ACID TRANSFERASE TAGU"/>
    <property type="match status" value="1"/>
</dbReference>
<organism evidence="5 6">
    <name type="scientific">Aeromicrobium marinum DSM 15272</name>
    <dbReference type="NCBI Taxonomy" id="585531"/>
    <lineage>
        <taxon>Bacteria</taxon>
        <taxon>Bacillati</taxon>
        <taxon>Actinomycetota</taxon>
        <taxon>Actinomycetes</taxon>
        <taxon>Propionibacteriales</taxon>
        <taxon>Nocardioidaceae</taxon>
        <taxon>Aeromicrobium</taxon>
    </lineage>
</organism>
<dbReference type="NCBIfam" id="TIGR00350">
    <property type="entry name" value="lytR_cpsA_psr"/>
    <property type="match status" value="1"/>
</dbReference>
<dbReference type="Gene3D" id="3.40.630.190">
    <property type="entry name" value="LCP protein"/>
    <property type="match status" value="1"/>
</dbReference>
<evidence type="ECO:0000313" key="6">
    <source>
        <dbReference type="Proteomes" id="UP000003111"/>
    </source>
</evidence>
<feature type="domain" description="Cell envelope-related transcriptional attenuator" evidence="4">
    <location>
        <begin position="204"/>
        <end position="375"/>
    </location>
</feature>
<dbReference type="AlphaFoldDB" id="E2SDT4"/>
<feature type="compositionally biased region" description="Polar residues" evidence="2">
    <location>
        <begin position="481"/>
        <end position="492"/>
    </location>
</feature>
<feature type="transmembrane region" description="Helical" evidence="3">
    <location>
        <begin position="138"/>
        <end position="162"/>
    </location>
</feature>
<keyword evidence="3" id="KW-0472">Membrane</keyword>
<dbReference type="InterPro" id="IPR004474">
    <property type="entry name" value="LytR_CpsA_psr"/>
</dbReference>
<protein>
    <submittedName>
        <fullName evidence="5">Cell envelope-like function transcriptional attenuator common domain protein</fullName>
    </submittedName>
</protein>
<proteinExistence type="inferred from homology"/>
<dbReference type="EMBL" id="ACLF03000006">
    <property type="protein sequence ID" value="EFQ82661.1"/>
    <property type="molecule type" value="Genomic_DNA"/>
</dbReference>
<sequence length="492" mass="52808">MLILVGLQLLPHVEVAMPDDRSSRGSAAASATARIQFRRALTLTVMTMVMPGSAQLVLGNRQVGRIAVRVWLATIAALVLVLALAMVSRTGLFGLLTNGNVLTLVRWYLILGAVGWVLLLLDAWRLGTPLQLPRPHRLWMTGINGALCFATAAVMLFAAHLVSVQNAFIGTVFAATESSDATEGRYNVLLLGGDSGSDREGMRPDSLTVASIDADTGRTVLVGLPRNLEDVPFPEGSVMHEEFPDGFTCDDCYLNSVHTWATDHADLFPGSDDPGMDATVEAVEAVTGLTINYHAMVNMQGFAQLIDAVGGVTVDVKERTAIGGIGSPITGWIEAGTRELDGDEALWYSRSRVQNSDFSRMGRQKCVMNAMLQQLSPSKVLLNVEEIAASSEALLHTDIPAGELNTFMDLALKARQEPMSTVSLVPPLVYTGNPDYPTVRRLVDEAIAVAEGVEAPPALQTARLDLPSFDTPEQQAADPTLDNQSENLAETC</sequence>
<dbReference type="InterPro" id="IPR050922">
    <property type="entry name" value="LytR/CpsA/Psr_CW_biosynth"/>
</dbReference>
<keyword evidence="3" id="KW-0812">Transmembrane</keyword>
<evidence type="ECO:0000259" key="4">
    <source>
        <dbReference type="Pfam" id="PF03816"/>
    </source>
</evidence>
<dbReference type="PANTHER" id="PTHR33392">
    <property type="entry name" value="POLYISOPRENYL-TEICHOIC ACID--PEPTIDOGLYCAN TEICHOIC ACID TRANSFERASE TAGU"/>
    <property type="match status" value="1"/>
</dbReference>
<feature type="transmembrane region" description="Helical" evidence="3">
    <location>
        <begin position="107"/>
        <end position="126"/>
    </location>
</feature>
<reference evidence="5" key="1">
    <citation type="submission" date="2010-08" db="EMBL/GenBank/DDBJ databases">
        <authorList>
            <person name="Muzny D."/>
            <person name="Qin X."/>
            <person name="Buhay C."/>
            <person name="Dugan-Rocha S."/>
            <person name="Ding Y."/>
            <person name="Chen G."/>
            <person name="Hawes A."/>
            <person name="Holder M."/>
            <person name="Jhangiani S."/>
            <person name="Johnson A."/>
            <person name="Khan Z."/>
            <person name="Li Z."/>
            <person name="Liu W."/>
            <person name="Liu X."/>
            <person name="Perez L."/>
            <person name="Shen H."/>
            <person name="Wang Q."/>
            <person name="Watt J."/>
            <person name="Xi L."/>
            <person name="Xin Y."/>
            <person name="Zhou J."/>
            <person name="Deng J."/>
            <person name="Jiang H."/>
            <person name="Liu Y."/>
            <person name="Qu J."/>
            <person name="Song X.-Z."/>
            <person name="Zhang L."/>
            <person name="Villasana D."/>
            <person name="Johnson A."/>
            <person name="Liu J."/>
            <person name="Liyanage D."/>
            <person name="Lorensuhewa L."/>
            <person name="Robinson T."/>
            <person name="Song A."/>
            <person name="Song B.-B."/>
            <person name="Dinh H."/>
            <person name="Thornton R."/>
            <person name="Coyle M."/>
            <person name="Francisco L."/>
            <person name="Jackson L."/>
            <person name="Javaid M."/>
            <person name="Korchina V."/>
            <person name="Kovar C."/>
            <person name="Mata R."/>
            <person name="Mathew T."/>
            <person name="Ngo R."/>
            <person name="Nguyen L."/>
            <person name="Nguyen N."/>
            <person name="Okwuonu G."/>
            <person name="Ongeri F."/>
            <person name="Pham C."/>
            <person name="Simmons D."/>
            <person name="Wilczek-Boney K."/>
            <person name="Hale W."/>
            <person name="Jakkamsetti A."/>
            <person name="Pham P."/>
            <person name="Ruth R."/>
            <person name="San Lucas F."/>
            <person name="Warren J."/>
            <person name="Zhang J."/>
            <person name="Zhao Z."/>
            <person name="Zhou C."/>
            <person name="Zhu D."/>
            <person name="Lee S."/>
            <person name="Bess C."/>
            <person name="Blankenburg K."/>
            <person name="Forbes L."/>
            <person name="Fu Q."/>
            <person name="Gubbala S."/>
            <person name="Hirani K."/>
            <person name="Jayaseelan J.C."/>
            <person name="Lara F."/>
            <person name="Munidasa M."/>
            <person name="Palculict T."/>
            <person name="Patil S."/>
            <person name="Pu L.-L."/>
            <person name="Saada N."/>
            <person name="Tang L."/>
            <person name="Weissenberger G."/>
            <person name="Zhu Y."/>
            <person name="Hemphill L."/>
            <person name="Shang Y."/>
            <person name="Youmans B."/>
            <person name="Ayvaz T."/>
            <person name="Ross M."/>
            <person name="Santibanez J."/>
            <person name="Aqrawi P."/>
            <person name="Gross S."/>
            <person name="Joshi V."/>
            <person name="Fowler G."/>
            <person name="Nazareth L."/>
            <person name="Reid J."/>
            <person name="Worley K."/>
            <person name="Petrosino J."/>
            <person name="Highlander S."/>
            <person name="Gibbs R."/>
        </authorList>
    </citation>
    <scope>NUCLEOTIDE SEQUENCE [LARGE SCALE GENOMIC DNA]</scope>
    <source>
        <strain evidence="5">DSM 15272</strain>
    </source>
</reference>
<comment type="similarity">
    <text evidence="1">Belongs to the LytR/CpsA/Psr (LCP) family.</text>
</comment>
<evidence type="ECO:0000256" key="3">
    <source>
        <dbReference type="SAM" id="Phobius"/>
    </source>
</evidence>
<feature type="region of interest" description="Disordered" evidence="2">
    <location>
        <begin position="470"/>
        <end position="492"/>
    </location>
</feature>
<evidence type="ECO:0000256" key="2">
    <source>
        <dbReference type="SAM" id="MobiDB-lite"/>
    </source>
</evidence>
<evidence type="ECO:0000256" key="1">
    <source>
        <dbReference type="ARBA" id="ARBA00006068"/>
    </source>
</evidence>
<feature type="transmembrane region" description="Helical" evidence="3">
    <location>
        <begin position="40"/>
        <end position="58"/>
    </location>
</feature>
<dbReference type="Pfam" id="PF03816">
    <property type="entry name" value="LytR_cpsA_psr"/>
    <property type="match status" value="1"/>
</dbReference>
<keyword evidence="6" id="KW-1185">Reference proteome</keyword>
<dbReference type="Proteomes" id="UP000003111">
    <property type="component" value="Unassembled WGS sequence"/>
</dbReference>
<dbReference type="STRING" id="585531.HMPREF0063_11870"/>
<accession>E2SDT4</accession>
<name>E2SDT4_9ACTN</name>
<dbReference type="HOGENOM" id="CLU_015593_1_0_11"/>
<keyword evidence="3" id="KW-1133">Transmembrane helix</keyword>
<feature type="transmembrane region" description="Helical" evidence="3">
    <location>
        <begin position="70"/>
        <end position="87"/>
    </location>
</feature>